<feature type="transmembrane region" description="Helical" evidence="6">
    <location>
        <begin position="81"/>
        <end position="101"/>
    </location>
</feature>
<evidence type="ECO:0000313" key="10">
    <source>
        <dbReference type="EMBL" id="CAB4843913.1"/>
    </source>
</evidence>
<protein>
    <submittedName>
        <fullName evidence="8">Unannotated protein</fullName>
    </submittedName>
</protein>
<dbReference type="GO" id="GO:0016020">
    <property type="term" value="C:membrane"/>
    <property type="evidence" value="ECO:0007669"/>
    <property type="project" value="InterPro"/>
</dbReference>
<reference evidence="8" key="1">
    <citation type="submission" date="2020-05" db="EMBL/GenBank/DDBJ databases">
        <authorList>
            <person name="Chiriac C."/>
            <person name="Salcher M."/>
            <person name="Ghai R."/>
            <person name="Kavagutti S V."/>
        </authorList>
    </citation>
    <scope>NUCLEOTIDE SEQUENCE</scope>
</reference>
<dbReference type="PRINTS" id="PR00162">
    <property type="entry name" value="RIESKE"/>
</dbReference>
<dbReference type="Pfam" id="PF00355">
    <property type="entry name" value="Rieske"/>
    <property type="match status" value="1"/>
</dbReference>
<keyword evidence="6" id="KW-0472">Membrane</keyword>
<feature type="transmembrane region" description="Helical" evidence="6">
    <location>
        <begin position="20"/>
        <end position="38"/>
    </location>
</feature>
<proteinExistence type="predicted"/>
<keyword evidence="4" id="KW-0411">Iron-sulfur</keyword>
<keyword evidence="1" id="KW-0001">2Fe-2S</keyword>
<feature type="transmembrane region" description="Helical" evidence="6">
    <location>
        <begin position="131"/>
        <end position="150"/>
    </location>
</feature>
<dbReference type="Gene3D" id="2.102.10.10">
    <property type="entry name" value="Rieske [2Fe-2S] iron-sulphur domain"/>
    <property type="match status" value="1"/>
</dbReference>
<dbReference type="GO" id="GO:0046872">
    <property type="term" value="F:metal ion binding"/>
    <property type="evidence" value="ECO:0007669"/>
    <property type="project" value="UniProtKB-KW"/>
</dbReference>
<evidence type="ECO:0000256" key="5">
    <source>
        <dbReference type="ARBA" id="ARBA00023157"/>
    </source>
</evidence>
<evidence type="ECO:0000313" key="9">
    <source>
        <dbReference type="EMBL" id="CAB4765751.1"/>
    </source>
</evidence>
<evidence type="ECO:0000256" key="1">
    <source>
        <dbReference type="ARBA" id="ARBA00022714"/>
    </source>
</evidence>
<dbReference type="PROSITE" id="PS51296">
    <property type="entry name" value="RIESKE"/>
    <property type="match status" value="1"/>
</dbReference>
<feature type="domain" description="Rieske" evidence="7">
    <location>
        <begin position="200"/>
        <end position="296"/>
    </location>
</feature>
<dbReference type="EMBL" id="CAEZZR010000012">
    <property type="protein sequence ID" value="CAB4765751.1"/>
    <property type="molecule type" value="Genomic_DNA"/>
</dbReference>
<dbReference type="GO" id="GO:0051537">
    <property type="term" value="F:2 iron, 2 sulfur cluster binding"/>
    <property type="evidence" value="ECO:0007669"/>
    <property type="project" value="UniProtKB-KW"/>
</dbReference>
<evidence type="ECO:0000256" key="6">
    <source>
        <dbReference type="SAM" id="Phobius"/>
    </source>
</evidence>
<accession>A0A6J6KN48</accession>
<dbReference type="PANTHER" id="PTHR39157">
    <property type="entry name" value="INTEGRAL MEMBRANE PROTEIN-RELATED"/>
    <property type="match status" value="1"/>
</dbReference>
<dbReference type="AlphaFoldDB" id="A0A6J6KN48"/>
<dbReference type="InterPro" id="IPR017941">
    <property type="entry name" value="Rieske_2Fe-2S"/>
</dbReference>
<keyword evidence="2" id="KW-0479">Metal-binding</keyword>
<dbReference type="EMBL" id="CAFAZX010000053">
    <property type="protein sequence ID" value="CAB4843913.1"/>
    <property type="molecule type" value="Genomic_DNA"/>
</dbReference>
<evidence type="ECO:0000256" key="4">
    <source>
        <dbReference type="ARBA" id="ARBA00023014"/>
    </source>
</evidence>
<feature type="transmembrane region" description="Helical" evidence="6">
    <location>
        <begin position="162"/>
        <end position="184"/>
    </location>
</feature>
<organism evidence="8">
    <name type="scientific">freshwater metagenome</name>
    <dbReference type="NCBI Taxonomy" id="449393"/>
    <lineage>
        <taxon>unclassified sequences</taxon>
        <taxon>metagenomes</taxon>
        <taxon>ecological metagenomes</taxon>
    </lineage>
</organism>
<dbReference type="InterPro" id="IPR036922">
    <property type="entry name" value="Rieske_2Fe-2S_sf"/>
</dbReference>
<gene>
    <name evidence="8" type="ORF">UFOPK2254_00151</name>
    <name evidence="9" type="ORF">UFOPK2907_00217</name>
    <name evidence="10" type="ORF">UFOPK3241_00948</name>
</gene>
<dbReference type="CDD" id="cd03467">
    <property type="entry name" value="Rieske"/>
    <property type="match status" value="1"/>
</dbReference>
<evidence type="ECO:0000313" key="8">
    <source>
        <dbReference type="EMBL" id="CAB4651051.1"/>
    </source>
</evidence>
<sequence>MTTMRTRIRSVTSSWRNQTLAVRVIRLWLGVTWIYGGWDKATDPGFLGKTSSTSISKQLTGYSTSSPLGFLFRHMIERSTAIGIMVMILEFAIGIATLLWIAPTATAFAGFAMSVGLWIAVTWHVKPYFLGSDTAYAVLWLAYFLTLVGKRRKIDISLDRRGAIRLAGVGIASIAAMFLGRGLAKTVAPTSTTTGAKSAKQLIKLADFPVGNNYEFSTADGQPAIVFRTKNGVFAYSQICTHQGCTVPYSTADKALICPCHGATFDPFNGAKVLAGPANTPLPTIKVAISGAWVVLV</sequence>
<keyword evidence="5" id="KW-1015">Disulfide bond</keyword>
<dbReference type="EMBL" id="CAEZWO010000008">
    <property type="protein sequence ID" value="CAB4651051.1"/>
    <property type="molecule type" value="Genomic_DNA"/>
</dbReference>
<keyword evidence="3" id="KW-0408">Iron</keyword>
<dbReference type="InterPro" id="IPR005805">
    <property type="entry name" value="Rieske_Fe-S_prot_C"/>
</dbReference>
<evidence type="ECO:0000256" key="3">
    <source>
        <dbReference type="ARBA" id="ARBA00023004"/>
    </source>
</evidence>
<name>A0A6J6KN48_9ZZZZ</name>
<evidence type="ECO:0000256" key="2">
    <source>
        <dbReference type="ARBA" id="ARBA00022723"/>
    </source>
</evidence>
<keyword evidence="6" id="KW-0812">Transmembrane</keyword>
<evidence type="ECO:0000259" key="7">
    <source>
        <dbReference type="PROSITE" id="PS51296"/>
    </source>
</evidence>
<dbReference type="SUPFAM" id="SSF50022">
    <property type="entry name" value="ISP domain"/>
    <property type="match status" value="1"/>
</dbReference>
<keyword evidence="6" id="KW-1133">Transmembrane helix</keyword>
<dbReference type="PANTHER" id="PTHR39157:SF1">
    <property type="entry name" value="DOXX FAMILY PROTEIN"/>
    <property type="match status" value="1"/>
</dbReference>
<feature type="transmembrane region" description="Helical" evidence="6">
    <location>
        <begin position="108"/>
        <end position="125"/>
    </location>
</feature>